<dbReference type="SUPFAM" id="SSF52980">
    <property type="entry name" value="Restriction endonuclease-like"/>
    <property type="match status" value="1"/>
</dbReference>
<keyword evidence="4" id="KW-1185">Reference proteome</keyword>
<evidence type="ECO:0000259" key="2">
    <source>
        <dbReference type="Pfam" id="PF05685"/>
    </source>
</evidence>
<evidence type="ECO:0000313" key="3">
    <source>
        <dbReference type="EMBL" id="QKD82365.1"/>
    </source>
</evidence>
<organism evidence="3 4">
    <name type="scientific">Thermoleptolyngbya sichuanensis A183</name>
    <dbReference type="NCBI Taxonomy" id="2737172"/>
    <lineage>
        <taxon>Bacteria</taxon>
        <taxon>Bacillati</taxon>
        <taxon>Cyanobacteriota</taxon>
        <taxon>Cyanophyceae</taxon>
        <taxon>Oculatellales</taxon>
        <taxon>Oculatellaceae</taxon>
        <taxon>Thermoleptolyngbya</taxon>
        <taxon>Thermoleptolyngbya sichuanensis</taxon>
    </lineage>
</organism>
<keyword evidence="1" id="KW-0175">Coiled coil</keyword>
<evidence type="ECO:0000256" key="1">
    <source>
        <dbReference type="SAM" id="Coils"/>
    </source>
</evidence>
<reference evidence="3 4" key="1">
    <citation type="submission" date="2020-05" db="EMBL/GenBank/DDBJ databases">
        <title>Complete genome sequence of of a novel Thermoleptolyngbya strain isolated from hot springs of Ganzi, Sichuan China.</title>
        <authorList>
            <person name="Tang J."/>
            <person name="Daroch M."/>
            <person name="Li L."/>
            <person name="Waleron K."/>
            <person name="Waleron M."/>
            <person name="Waleron M."/>
        </authorList>
    </citation>
    <scope>NUCLEOTIDE SEQUENCE [LARGE SCALE GENOMIC DNA]</scope>
    <source>
        <strain evidence="3 4">PKUAC-SCTA183</strain>
    </source>
</reference>
<dbReference type="CDD" id="cd06260">
    <property type="entry name" value="DUF820-like"/>
    <property type="match status" value="1"/>
</dbReference>
<dbReference type="InterPro" id="IPR008538">
    <property type="entry name" value="Uma2"/>
</dbReference>
<dbReference type="EMBL" id="CP053661">
    <property type="protein sequence ID" value="QKD82365.1"/>
    <property type="molecule type" value="Genomic_DNA"/>
</dbReference>
<dbReference type="PANTHER" id="PTHR33352:SF3">
    <property type="entry name" value="SLR1612 PROTEIN"/>
    <property type="match status" value="1"/>
</dbReference>
<gene>
    <name evidence="3" type="ORF">HPC62_09385</name>
</gene>
<sequence length="245" mass="28660">MLKFYDPRLCLPSSEELPDSDETPVDNELQDLMPGLLKAILAQIWADRQDWFFGVDMGIYYDPEEPAIVPDGFLSLGVERIVDEELRLSYVLWEEQNIVPVLVLEVVSRRYRGEYNSKKAFYAEMGVKYYAVYSTRRRRKPPLEIYRLQDGVYTLQRDNPLWMPEIGLGLGRDRGTYLGITREWLYWYSEAGDRYPTPEERAAQAEQRLQDAAAELAAERQRTQRLLEQLRQRGIDPTELLEGLE</sequence>
<keyword evidence="3" id="KW-0540">Nuclease</keyword>
<dbReference type="Pfam" id="PF05685">
    <property type="entry name" value="Uma2"/>
    <property type="match status" value="1"/>
</dbReference>
<keyword evidence="3" id="KW-0378">Hydrolase</keyword>
<accession>A0A6M8BIU1</accession>
<feature type="coiled-coil region" evidence="1">
    <location>
        <begin position="202"/>
        <end position="233"/>
    </location>
</feature>
<feature type="domain" description="Putative restriction endonuclease" evidence="2">
    <location>
        <begin position="36"/>
        <end position="160"/>
    </location>
</feature>
<dbReference type="PANTHER" id="PTHR33352">
    <property type="entry name" value="SLR1095 PROTEIN"/>
    <property type="match status" value="1"/>
</dbReference>
<dbReference type="RefSeq" id="WP_172355101.1">
    <property type="nucleotide sequence ID" value="NZ_CP053661.1"/>
</dbReference>
<dbReference type="GO" id="GO:0004519">
    <property type="term" value="F:endonuclease activity"/>
    <property type="evidence" value="ECO:0007669"/>
    <property type="project" value="UniProtKB-KW"/>
</dbReference>
<dbReference type="Proteomes" id="UP000505210">
    <property type="component" value="Chromosome"/>
</dbReference>
<dbReference type="AlphaFoldDB" id="A0A6M8BIU1"/>
<evidence type="ECO:0000313" key="4">
    <source>
        <dbReference type="Proteomes" id="UP000505210"/>
    </source>
</evidence>
<dbReference type="InterPro" id="IPR011335">
    <property type="entry name" value="Restrct_endonuc-II-like"/>
</dbReference>
<protein>
    <submittedName>
        <fullName evidence="3">Uma2 family endonuclease</fullName>
    </submittedName>
</protein>
<name>A0A6M8BIU1_9CYAN</name>
<keyword evidence="3" id="KW-0255">Endonuclease</keyword>
<proteinExistence type="predicted"/>
<dbReference type="KEGG" id="theu:HPC62_09385"/>
<dbReference type="InterPro" id="IPR012296">
    <property type="entry name" value="Nuclease_put_TT1808"/>
</dbReference>
<dbReference type="Gene3D" id="3.90.1570.10">
    <property type="entry name" value="tt1808, chain A"/>
    <property type="match status" value="1"/>
</dbReference>